<evidence type="ECO:0000313" key="3">
    <source>
        <dbReference type="Proteomes" id="UP000044841"/>
    </source>
</evidence>
<dbReference type="AlphaFoldDB" id="A0A0K6G0L6"/>
<sequence>MPLSRQHTSTKTAPRKGKLRNAAVLTLSQVTKLVNIPVAQDVARHIHQITVSLKPSVLQAPKGNDLSAKELAEHIAGLLAVLDIALPYLDMTEELDSLCSRLRGAHAELETMQASQYTTKLGSQTEIRDRIAQLKEEVYRTVLDLTLKLMIVTLAGNMRNHRQIRSVLTRTYRITMRTQQANVRQQGALVRAEQRLAISNQRIRELERLCDVLQRQGVKHETILTRYTDWHGVSYPVIAINGTLFFLNLDFFVDRGIGGNCLSTTLEVELQKGESQIRVEIYKPVFNVT</sequence>
<dbReference type="EMBL" id="CYGV01001282">
    <property type="protein sequence ID" value="CUA72070.1"/>
    <property type="molecule type" value="Genomic_DNA"/>
</dbReference>
<proteinExistence type="predicted"/>
<reference evidence="2 3" key="1">
    <citation type="submission" date="2015-07" db="EMBL/GenBank/DDBJ databases">
        <authorList>
            <person name="Noorani M."/>
        </authorList>
    </citation>
    <scope>NUCLEOTIDE SEQUENCE [LARGE SCALE GENOMIC DNA]</scope>
    <source>
        <strain evidence="2">BBA 69670</strain>
    </source>
</reference>
<protein>
    <submittedName>
        <fullName evidence="2">Uncharacterized protein</fullName>
    </submittedName>
</protein>
<feature type="coiled-coil region" evidence="1">
    <location>
        <begin position="189"/>
        <end position="216"/>
    </location>
</feature>
<evidence type="ECO:0000313" key="2">
    <source>
        <dbReference type="EMBL" id="CUA72070.1"/>
    </source>
</evidence>
<dbReference type="Proteomes" id="UP000044841">
    <property type="component" value="Unassembled WGS sequence"/>
</dbReference>
<organism evidence="2 3">
    <name type="scientific">Rhizoctonia solani</name>
    <dbReference type="NCBI Taxonomy" id="456999"/>
    <lineage>
        <taxon>Eukaryota</taxon>
        <taxon>Fungi</taxon>
        <taxon>Dikarya</taxon>
        <taxon>Basidiomycota</taxon>
        <taxon>Agaricomycotina</taxon>
        <taxon>Agaricomycetes</taxon>
        <taxon>Cantharellales</taxon>
        <taxon>Ceratobasidiaceae</taxon>
        <taxon>Rhizoctonia</taxon>
    </lineage>
</organism>
<accession>A0A0K6G0L6</accession>
<gene>
    <name evidence="2" type="ORF">RSOLAG22IIIB_10041</name>
</gene>
<keyword evidence="1" id="KW-0175">Coiled coil</keyword>
<name>A0A0K6G0L6_9AGAM</name>
<evidence type="ECO:0000256" key="1">
    <source>
        <dbReference type="SAM" id="Coils"/>
    </source>
</evidence>
<keyword evidence="3" id="KW-1185">Reference proteome</keyword>